<keyword evidence="4 6" id="KW-0175">Coiled coil</keyword>
<dbReference type="RefSeq" id="WP_044348929.1">
    <property type="nucleotide sequence ID" value="NZ_AZAC01000014.1"/>
</dbReference>
<dbReference type="GO" id="GO:0005737">
    <property type="term" value="C:cytoplasm"/>
    <property type="evidence" value="ECO:0007669"/>
    <property type="project" value="UniProtKB-SubCell"/>
</dbReference>
<dbReference type="OrthoDB" id="9808768at2"/>
<dbReference type="InterPro" id="IPR036277">
    <property type="entry name" value="SMC_hinge_sf"/>
</dbReference>
<evidence type="ECO:0000256" key="2">
    <source>
        <dbReference type="ARBA" id="ARBA00022741"/>
    </source>
</evidence>
<dbReference type="GO" id="GO:0007062">
    <property type="term" value="P:sister chromatid cohesion"/>
    <property type="evidence" value="ECO:0007669"/>
    <property type="project" value="InterPro"/>
</dbReference>
<dbReference type="Pfam" id="PF06470">
    <property type="entry name" value="SMC_hinge"/>
    <property type="match status" value="1"/>
</dbReference>
<name>A0A0D2GGF2_9BACT</name>
<accession>A0A0D2GGF2</accession>
<keyword evidence="3 6" id="KW-0067">ATP-binding</keyword>
<evidence type="ECO:0000259" key="7">
    <source>
        <dbReference type="SMART" id="SM00968"/>
    </source>
</evidence>
<feature type="coiled-coil region" evidence="6">
    <location>
        <begin position="674"/>
        <end position="928"/>
    </location>
</feature>
<dbReference type="Gene3D" id="1.20.1060.20">
    <property type="match status" value="1"/>
</dbReference>
<keyword evidence="1 6" id="KW-0963">Cytoplasm</keyword>
<sequence length="1186" mass="134624">MRVRRLEINGFKSFADKTVVDFPLGMCAVVGPNGCGKSNVVDSIRWVLGEQSPKQLRGHSREDVIFNGSTGRRPLGVAEVSLVFENTGDITHQSFADLAEIMVTRRLYRSGESEYLINKIPCRLKDIQQLLMDTGLGNRSYAIIEQGRVAAFIEAKPEERRLWVEEAAGITRYKNQKKLSLRKMQSAQDNLNRLMDIMVEVETQMKRLDRQAKKAQKYNELRKEIRGLDLNIASSEYLRLQDELSQSNAERDALGAGLLLANQRVTAQETDLETLKVRLVAAEQDISEAGQKRLRAEGDIQKAENELTLLSREMENQRRMRMRYSEESEELKLRLRTQEKDLAKARRIGEEAEERLSRAREKASQAATEASEFKEKLKVMENRVDLCKQALVDHLSQTTQAKNRLLDLERNQSDLLRRKESLQTRKDELAAEVKDLRSRFEETRQERDGLAVEMEGLDSQAAGLEEERLLWQGRVKQAGNQEQQATRAMHEHKAAVDALTLAMQSRDWVQNGVRRVLEEASKQKTPVEILGITADHLQVEPGRESLVETALGDDLQAILVKSGQDLKNLSAWAEESKLGRLRILALDDLGQTRVGPPSGMEPITAYVRPNQGFEPLANLFQDAACCANLDQAWDTAAALAPGQFLVTDQGHRLDRPGAALLGVGQREDGVLARQNQLAERKGKLEKARADLERASQERSEAEERLGLQEEEFSRIRSQKQETERSLARLEQDLFRVKETGSLKKRELEGVEYHAEELNADYERVAEEYSTIQEKLADHQGRHSELEEDLARAREDLEYGKEELEQTRAEENQARLEEAAVASETEYAQSEAARLEQDTQKARARSESLELEVDKADQAIVRFSERKEAEQLRLGGLYQDLDEQKEAHQKAKELHSQAQMQLSDLEQDLKQARQEQRRAESACQELDLKYKELLLSRENLCEKIMERCRVDLSTNHQNHLPEKPFDPETARMRLAKLRQQLSNLGAVNLEAISEHQALSERYNFLTSQKEDLEESLADLRQAIRKINKTSRQRFNATLEQVNQRLAEIYPVLFSGGQAQLITDPDADPLEAGLHLLVELPGKKVKNLEALSGGEKALSAVAVLFALFLIRPAPFCILDEVDAPLDEANVNRFHDLVQKLSHRSQIIMITHSRRTMEIMDQLYGVTMEEKGVSKILSVNLAQGESMAA</sequence>
<dbReference type="SUPFAM" id="SSF57997">
    <property type="entry name" value="Tropomyosin"/>
    <property type="match status" value="1"/>
</dbReference>
<dbReference type="SUPFAM" id="SSF52540">
    <property type="entry name" value="P-loop containing nucleoside triphosphate hydrolases"/>
    <property type="match status" value="1"/>
</dbReference>
<dbReference type="GO" id="GO:0007059">
    <property type="term" value="P:chromosome segregation"/>
    <property type="evidence" value="ECO:0007669"/>
    <property type="project" value="UniProtKB-UniRule"/>
</dbReference>
<dbReference type="NCBIfam" id="TIGR02168">
    <property type="entry name" value="SMC_prok_B"/>
    <property type="match status" value="1"/>
</dbReference>
<evidence type="ECO:0000256" key="1">
    <source>
        <dbReference type="ARBA" id="ARBA00022490"/>
    </source>
</evidence>
<dbReference type="Proteomes" id="UP000032233">
    <property type="component" value="Unassembled WGS sequence"/>
</dbReference>
<proteinExistence type="inferred from homology"/>
<comment type="subunit">
    <text evidence="6">Homodimer.</text>
</comment>
<dbReference type="PIRSF" id="PIRSF005719">
    <property type="entry name" value="SMC"/>
    <property type="match status" value="1"/>
</dbReference>
<comment type="subcellular location">
    <subcellularLocation>
        <location evidence="6">Cytoplasm</location>
    </subcellularLocation>
</comment>
<dbReference type="PANTHER" id="PTHR43977">
    <property type="entry name" value="STRUCTURAL MAINTENANCE OF CHROMOSOMES PROTEIN 3"/>
    <property type="match status" value="1"/>
</dbReference>
<comment type="caution">
    <text evidence="8">The sequence shown here is derived from an EMBL/GenBank/DDBJ whole genome shotgun (WGS) entry which is preliminary data.</text>
</comment>
<dbReference type="InterPro" id="IPR027417">
    <property type="entry name" value="P-loop_NTPase"/>
</dbReference>
<comment type="function">
    <text evidence="6">Required for chromosome condensation and partitioning.</text>
</comment>
<feature type="coiled-coil region" evidence="6">
    <location>
        <begin position="170"/>
        <end position="467"/>
    </location>
</feature>
<keyword evidence="5 6" id="KW-0238">DNA-binding</keyword>
<dbReference type="AlphaFoldDB" id="A0A0D2GGF2"/>
<evidence type="ECO:0000256" key="6">
    <source>
        <dbReference type="HAMAP-Rule" id="MF_01894"/>
    </source>
</evidence>
<dbReference type="InterPro" id="IPR024704">
    <property type="entry name" value="SMC"/>
</dbReference>
<dbReference type="CDD" id="cd03278">
    <property type="entry name" value="ABC_SMC_barmotin"/>
    <property type="match status" value="1"/>
</dbReference>
<evidence type="ECO:0000313" key="9">
    <source>
        <dbReference type="Proteomes" id="UP000032233"/>
    </source>
</evidence>
<dbReference type="GO" id="GO:0030261">
    <property type="term" value="P:chromosome condensation"/>
    <property type="evidence" value="ECO:0007669"/>
    <property type="project" value="InterPro"/>
</dbReference>
<evidence type="ECO:0000256" key="3">
    <source>
        <dbReference type="ARBA" id="ARBA00022840"/>
    </source>
</evidence>
<comment type="domain">
    <text evidence="6">Contains large globular domains required for ATP hydrolysis at each terminus and a third globular domain forming a flexible hinge near the middle of the molecule. These domains are separated by coiled-coil structures.</text>
</comment>
<keyword evidence="9" id="KW-1185">Reference proteome</keyword>
<dbReference type="InterPro" id="IPR011890">
    <property type="entry name" value="SMC_prok"/>
</dbReference>
<keyword evidence="2 6" id="KW-0547">Nucleotide-binding</keyword>
<comment type="similarity">
    <text evidence="6">Belongs to the SMC family.</text>
</comment>
<feature type="coiled-coil region" evidence="6">
    <location>
        <begin position="994"/>
        <end position="1031"/>
    </location>
</feature>
<dbReference type="Gene3D" id="3.30.70.1620">
    <property type="match status" value="1"/>
</dbReference>
<dbReference type="SMART" id="SM00968">
    <property type="entry name" value="SMC_hinge"/>
    <property type="match status" value="1"/>
</dbReference>
<dbReference type="GO" id="GO:0006260">
    <property type="term" value="P:DNA replication"/>
    <property type="evidence" value="ECO:0007669"/>
    <property type="project" value="UniProtKB-UniRule"/>
</dbReference>
<evidence type="ECO:0000256" key="5">
    <source>
        <dbReference type="ARBA" id="ARBA00023125"/>
    </source>
</evidence>
<dbReference type="GO" id="GO:0005694">
    <property type="term" value="C:chromosome"/>
    <property type="evidence" value="ECO:0007669"/>
    <property type="project" value="InterPro"/>
</dbReference>
<gene>
    <name evidence="6" type="primary">smc</name>
    <name evidence="8" type="ORF">X474_12790</name>
</gene>
<evidence type="ECO:0000313" key="8">
    <source>
        <dbReference type="EMBL" id="KIX13977.1"/>
    </source>
</evidence>
<reference evidence="8 9" key="1">
    <citation type="submission" date="2013-11" db="EMBL/GenBank/DDBJ databases">
        <title>Metagenomic analysis of a methanogenic consortium involved in long chain n-alkane degradation.</title>
        <authorList>
            <person name="Davidova I.A."/>
            <person name="Callaghan A.V."/>
            <person name="Wawrik B."/>
            <person name="Pruitt S."/>
            <person name="Marks C."/>
            <person name="Duncan K.E."/>
            <person name="Suflita J.M."/>
        </authorList>
    </citation>
    <scope>NUCLEOTIDE SEQUENCE [LARGE SCALE GENOMIC DNA]</scope>
    <source>
        <strain evidence="8 9">SPR</strain>
    </source>
</reference>
<dbReference type="STRING" id="1429043.X474_12790"/>
<dbReference type="Pfam" id="PF02463">
    <property type="entry name" value="SMC_N"/>
    <property type="match status" value="1"/>
</dbReference>
<feature type="binding site" evidence="6">
    <location>
        <begin position="32"/>
        <end position="39"/>
    </location>
    <ligand>
        <name>ATP</name>
        <dbReference type="ChEBI" id="CHEBI:30616"/>
    </ligand>
</feature>
<organism evidence="8 9">
    <name type="scientific">Dethiosulfatarculus sandiegensis</name>
    <dbReference type="NCBI Taxonomy" id="1429043"/>
    <lineage>
        <taxon>Bacteria</taxon>
        <taxon>Pseudomonadati</taxon>
        <taxon>Thermodesulfobacteriota</taxon>
        <taxon>Desulfarculia</taxon>
        <taxon>Desulfarculales</taxon>
        <taxon>Desulfarculaceae</taxon>
        <taxon>Dethiosulfatarculus</taxon>
    </lineage>
</organism>
<dbReference type="HAMAP" id="MF_01894">
    <property type="entry name" value="Smc_prok"/>
    <property type="match status" value="1"/>
</dbReference>
<evidence type="ECO:0000256" key="4">
    <source>
        <dbReference type="ARBA" id="ARBA00023054"/>
    </source>
</evidence>
<dbReference type="GO" id="GO:0003677">
    <property type="term" value="F:DNA binding"/>
    <property type="evidence" value="ECO:0007669"/>
    <property type="project" value="UniProtKB-UniRule"/>
</dbReference>
<dbReference type="InterPro" id="IPR010935">
    <property type="entry name" value="SMC_hinge"/>
</dbReference>
<dbReference type="PATRIC" id="fig|1429043.3.peg.2721"/>
<dbReference type="SUPFAM" id="SSF75553">
    <property type="entry name" value="Smc hinge domain"/>
    <property type="match status" value="1"/>
</dbReference>
<dbReference type="Gene3D" id="3.40.50.300">
    <property type="entry name" value="P-loop containing nucleotide triphosphate hydrolases"/>
    <property type="match status" value="2"/>
</dbReference>
<dbReference type="GO" id="GO:0005524">
    <property type="term" value="F:ATP binding"/>
    <property type="evidence" value="ECO:0007669"/>
    <property type="project" value="UniProtKB-UniRule"/>
</dbReference>
<dbReference type="InterPro" id="IPR003395">
    <property type="entry name" value="RecF/RecN/SMC_N"/>
</dbReference>
<dbReference type="EMBL" id="AZAC01000014">
    <property type="protein sequence ID" value="KIX13977.1"/>
    <property type="molecule type" value="Genomic_DNA"/>
</dbReference>
<dbReference type="GO" id="GO:0016887">
    <property type="term" value="F:ATP hydrolysis activity"/>
    <property type="evidence" value="ECO:0007669"/>
    <property type="project" value="InterPro"/>
</dbReference>
<feature type="domain" description="SMC hinge" evidence="7">
    <location>
        <begin position="527"/>
        <end position="636"/>
    </location>
</feature>
<dbReference type="InParanoid" id="A0A0D2GGF2"/>
<protein>
    <recommendedName>
        <fullName evidence="6">Chromosome partition protein Smc</fullName>
    </recommendedName>
</protein>